<dbReference type="OrthoDB" id="1492450at2"/>
<proteinExistence type="predicted"/>
<keyword evidence="1" id="KW-0732">Signal</keyword>
<dbReference type="RefSeq" id="WP_015694113.1">
    <property type="nucleotide sequence ID" value="NC_016940.1"/>
</dbReference>
<gene>
    <name evidence="2" type="ordered locus">SGRA_3812</name>
</gene>
<dbReference type="KEGG" id="sgn:SGRA_3812"/>
<reference evidence="2 3" key="1">
    <citation type="journal article" date="2012" name="Stand. Genomic Sci.">
        <title>Complete genome sequencing and analysis of Saprospira grandis str. Lewin, a predatory marine bacterium.</title>
        <authorList>
            <person name="Saw J.H."/>
            <person name="Yuryev A."/>
            <person name="Kanbe M."/>
            <person name="Hou S."/>
            <person name="Young A.G."/>
            <person name="Aizawa S."/>
            <person name="Alam M."/>
        </authorList>
    </citation>
    <scope>NUCLEOTIDE SEQUENCE [LARGE SCALE GENOMIC DNA]</scope>
    <source>
        <strain evidence="2 3">Lewin</strain>
    </source>
</reference>
<sequence>MKKLYFILSILALQFMFVGQMAAQAQKTLVRSIALEGRTELLASLPGQVELQVWDKDFARLQTVVAVENCQQVILDRLVAVGRYEIALEDMGTAYKIIMPKGQKVVKLKGQALEEEMRFILYIPQKVATEIENLAMNNSDL</sequence>
<keyword evidence="3" id="KW-1185">Reference proteome</keyword>
<dbReference type="AlphaFoldDB" id="H6L5W8"/>
<feature type="chain" id="PRO_5003604881" evidence="1">
    <location>
        <begin position="23"/>
        <end position="141"/>
    </location>
</feature>
<protein>
    <submittedName>
        <fullName evidence="2">Uncharacterized protein</fullName>
    </submittedName>
</protein>
<dbReference type="Proteomes" id="UP000007519">
    <property type="component" value="Chromosome"/>
</dbReference>
<feature type="signal peptide" evidence="1">
    <location>
        <begin position="1"/>
        <end position="22"/>
    </location>
</feature>
<dbReference type="EMBL" id="CP002831">
    <property type="protein sequence ID" value="AFC26528.1"/>
    <property type="molecule type" value="Genomic_DNA"/>
</dbReference>
<dbReference type="HOGENOM" id="CLU_1823968_0_0_10"/>
<name>H6L5W8_SAPGL</name>
<evidence type="ECO:0000256" key="1">
    <source>
        <dbReference type="SAM" id="SignalP"/>
    </source>
</evidence>
<evidence type="ECO:0000313" key="3">
    <source>
        <dbReference type="Proteomes" id="UP000007519"/>
    </source>
</evidence>
<accession>H6L5W8</accession>
<evidence type="ECO:0000313" key="2">
    <source>
        <dbReference type="EMBL" id="AFC26528.1"/>
    </source>
</evidence>
<organism evidence="2 3">
    <name type="scientific">Saprospira grandis (strain Lewin)</name>
    <dbReference type="NCBI Taxonomy" id="984262"/>
    <lineage>
        <taxon>Bacteria</taxon>
        <taxon>Pseudomonadati</taxon>
        <taxon>Bacteroidota</taxon>
        <taxon>Saprospiria</taxon>
        <taxon>Saprospirales</taxon>
        <taxon>Saprospiraceae</taxon>
        <taxon>Saprospira</taxon>
    </lineage>
</organism>